<dbReference type="PROSITE" id="PS50878">
    <property type="entry name" value="RT_POL"/>
    <property type="match status" value="1"/>
</dbReference>
<keyword evidence="2" id="KW-0548">Nucleotidyltransferase</keyword>
<dbReference type="Pfam" id="PF00078">
    <property type="entry name" value="RVT_1"/>
    <property type="match status" value="1"/>
</dbReference>
<feature type="non-terminal residue" evidence="2">
    <location>
        <position position="170"/>
    </location>
</feature>
<dbReference type="InterPro" id="IPR043128">
    <property type="entry name" value="Rev_trsase/Diguanyl_cyclase"/>
</dbReference>
<reference evidence="2" key="2">
    <citation type="journal article" date="2014" name="ISME J.">
        <title>Microbial stratification in low pH oxic and suboxic macroscopic growths along an acid mine drainage.</title>
        <authorList>
            <person name="Mendez-Garcia C."/>
            <person name="Mesa V."/>
            <person name="Sprenger R.R."/>
            <person name="Richter M."/>
            <person name="Diez M.S."/>
            <person name="Solano J."/>
            <person name="Bargiela R."/>
            <person name="Golyshina O.V."/>
            <person name="Manteca A."/>
            <person name="Ramos J.L."/>
            <person name="Gallego J.R."/>
            <person name="Llorente I."/>
            <person name="Martins Dos Santos V.A."/>
            <person name="Jensen O.N."/>
            <person name="Pelaez A.I."/>
            <person name="Sanchez J."/>
            <person name="Ferrer M."/>
        </authorList>
    </citation>
    <scope>NUCLEOTIDE SEQUENCE</scope>
</reference>
<dbReference type="InterPro" id="IPR051083">
    <property type="entry name" value="GrpII_Intron_Splice-Mob/Def"/>
</dbReference>
<comment type="caution">
    <text evidence="2">The sequence shown here is derived from an EMBL/GenBank/DDBJ whole genome shotgun (WGS) entry which is preliminary data.</text>
</comment>
<evidence type="ECO:0000313" key="2">
    <source>
        <dbReference type="EMBL" id="EQD53614.1"/>
    </source>
</evidence>
<dbReference type="PANTHER" id="PTHR34047">
    <property type="entry name" value="NUCLEAR INTRON MATURASE 1, MITOCHONDRIAL-RELATED"/>
    <property type="match status" value="1"/>
</dbReference>
<protein>
    <submittedName>
        <fullName evidence="2">RNA-directed DNA polymerase (Reverse transcriptase)</fullName>
        <ecNumber evidence="2">2.7.7.49</ecNumber>
    </submittedName>
</protein>
<organism evidence="2">
    <name type="scientific">mine drainage metagenome</name>
    <dbReference type="NCBI Taxonomy" id="410659"/>
    <lineage>
        <taxon>unclassified sequences</taxon>
        <taxon>metagenomes</taxon>
        <taxon>ecological metagenomes</taxon>
    </lineage>
</organism>
<proteinExistence type="predicted"/>
<dbReference type="AlphaFoldDB" id="T1BK45"/>
<feature type="domain" description="Reverse transcriptase" evidence="1">
    <location>
        <begin position="1"/>
        <end position="160"/>
    </location>
</feature>
<gene>
    <name evidence="2" type="ORF">B1B_10140</name>
</gene>
<keyword evidence="2" id="KW-0695">RNA-directed DNA polymerase</keyword>
<sequence length="170" mass="19563">DLSDFFSTLDQAWLIKFLEHRIADERVLRLIRKWLAAGVIEDGKWSETPLGSPQGASVSPLLANVYLHYVFDRWVRQWRRRHAHGDVIVVRFADDFVVGFEHEKDATQFLTDLRERLSAFGLVLHPKKTRLIEFGRHAARNRAARGLGKPETFNFLGLTHICARGRNGGF</sequence>
<dbReference type="CDD" id="cd01651">
    <property type="entry name" value="RT_G2_intron"/>
    <property type="match status" value="1"/>
</dbReference>
<accession>T1BK45</accession>
<reference evidence="2" key="1">
    <citation type="submission" date="2013-08" db="EMBL/GenBank/DDBJ databases">
        <authorList>
            <person name="Mendez C."/>
            <person name="Richter M."/>
            <person name="Ferrer M."/>
            <person name="Sanchez J."/>
        </authorList>
    </citation>
    <scope>NUCLEOTIDE SEQUENCE</scope>
</reference>
<evidence type="ECO:0000259" key="1">
    <source>
        <dbReference type="PROSITE" id="PS50878"/>
    </source>
</evidence>
<dbReference type="InterPro" id="IPR000477">
    <property type="entry name" value="RT_dom"/>
</dbReference>
<dbReference type="Gene3D" id="3.30.70.270">
    <property type="match status" value="1"/>
</dbReference>
<feature type="non-terminal residue" evidence="2">
    <location>
        <position position="1"/>
    </location>
</feature>
<dbReference type="InterPro" id="IPR043502">
    <property type="entry name" value="DNA/RNA_pol_sf"/>
</dbReference>
<name>T1BK45_9ZZZZ</name>
<dbReference type="GO" id="GO:0003964">
    <property type="term" value="F:RNA-directed DNA polymerase activity"/>
    <property type="evidence" value="ECO:0007669"/>
    <property type="project" value="UniProtKB-KW"/>
</dbReference>
<dbReference type="EC" id="2.7.7.49" evidence="2"/>
<dbReference type="SUPFAM" id="SSF56672">
    <property type="entry name" value="DNA/RNA polymerases"/>
    <property type="match status" value="1"/>
</dbReference>
<keyword evidence="2" id="KW-0808">Transferase</keyword>
<dbReference type="PANTHER" id="PTHR34047:SF8">
    <property type="entry name" value="PROTEIN YKFC"/>
    <property type="match status" value="1"/>
</dbReference>
<dbReference type="EMBL" id="AUZY01006671">
    <property type="protein sequence ID" value="EQD53614.1"/>
    <property type="molecule type" value="Genomic_DNA"/>
</dbReference>